<dbReference type="AlphaFoldDB" id="A0A2I1KS01"/>
<keyword evidence="2" id="KW-0812">Transmembrane</keyword>
<evidence type="ECO:0000313" key="4">
    <source>
        <dbReference type="EMBL" id="PKY98409.1"/>
    </source>
</evidence>
<name>A0A2I1KS01_9ACTO</name>
<sequence length="363" mass="39451">MEDVSIWSVAWDLGFVVLWSVLLVWSLRRDHRQLRCGFFALLTAYSLLGLLAMLTSYVPGMRILVLLAAFAWFLLMAMLPLMLVLNGLRVLRREGRRPANLLSLLLGIGLVAAPVCAVVLVSLTQAWSIAAAAELFAACLYLGSFLIILLAQTLVQRVWGGRRAVPHPDAVVVHGAGLINGAVTPLLASRITTGVEIWQDEAARRQKSSSDGEAASGRPVLVMSGGQGDDEPTSEASAMAEYAVGLGVPREDIVLEDRSTTTRENIAFTRELLADLGARHNVSYDQVLLVTSSYHAVRTAILASDMETSWAVAPAPTARYYVINAWLREYVAVLTYRRRAAAVWAALMALMAVGFAALYLLSL</sequence>
<evidence type="ECO:0000256" key="2">
    <source>
        <dbReference type="SAM" id="Phobius"/>
    </source>
</evidence>
<reference evidence="4 5" key="1">
    <citation type="submission" date="2017-12" db="EMBL/GenBank/DDBJ databases">
        <title>Phylogenetic diversity of female urinary microbiome.</title>
        <authorList>
            <person name="Thomas-White K."/>
            <person name="Wolfe A.J."/>
        </authorList>
    </citation>
    <scope>NUCLEOTIDE SEQUENCE [LARGE SCALE GENOMIC DNA]</scope>
    <source>
        <strain evidence="4 5">UMB0319</strain>
    </source>
</reference>
<keyword evidence="2" id="KW-0472">Membrane</keyword>
<gene>
    <name evidence="4" type="ORF">CYJ26_07340</name>
</gene>
<feature type="transmembrane region" description="Helical" evidence="2">
    <location>
        <begin position="135"/>
        <end position="155"/>
    </location>
</feature>
<dbReference type="InterPro" id="IPR003848">
    <property type="entry name" value="DUF218"/>
</dbReference>
<dbReference type="PANTHER" id="PTHR30336:SF4">
    <property type="entry name" value="ENVELOPE BIOGENESIS FACTOR ELYC"/>
    <property type="match status" value="1"/>
</dbReference>
<dbReference type="EMBL" id="PKHA01000007">
    <property type="protein sequence ID" value="PKY98409.1"/>
    <property type="molecule type" value="Genomic_DNA"/>
</dbReference>
<dbReference type="RefSeq" id="WP_034234523.1">
    <property type="nucleotide sequence ID" value="NZ_CP136961.1"/>
</dbReference>
<accession>A0A2I1KS01</accession>
<dbReference type="GO" id="GO:0005886">
    <property type="term" value="C:plasma membrane"/>
    <property type="evidence" value="ECO:0007669"/>
    <property type="project" value="TreeGrafter"/>
</dbReference>
<evidence type="ECO:0000256" key="1">
    <source>
        <dbReference type="SAM" id="MobiDB-lite"/>
    </source>
</evidence>
<evidence type="ECO:0000259" key="3">
    <source>
        <dbReference type="Pfam" id="PF02698"/>
    </source>
</evidence>
<feature type="transmembrane region" description="Helical" evidence="2">
    <location>
        <begin position="6"/>
        <end position="25"/>
    </location>
</feature>
<dbReference type="CDD" id="cd06259">
    <property type="entry name" value="YdcF-like"/>
    <property type="match status" value="1"/>
</dbReference>
<dbReference type="GO" id="GO:0043164">
    <property type="term" value="P:Gram-negative-bacterium-type cell wall biogenesis"/>
    <property type="evidence" value="ECO:0007669"/>
    <property type="project" value="TreeGrafter"/>
</dbReference>
<feature type="region of interest" description="Disordered" evidence="1">
    <location>
        <begin position="202"/>
        <end position="234"/>
    </location>
</feature>
<feature type="transmembrane region" description="Helical" evidence="2">
    <location>
        <begin position="100"/>
        <end position="123"/>
    </location>
</feature>
<evidence type="ECO:0000313" key="5">
    <source>
        <dbReference type="Proteomes" id="UP000234778"/>
    </source>
</evidence>
<feature type="transmembrane region" description="Helical" evidence="2">
    <location>
        <begin position="63"/>
        <end position="88"/>
    </location>
</feature>
<feature type="domain" description="DUF218" evidence="3">
    <location>
        <begin position="169"/>
        <end position="331"/>
    </location>
</feature>
<dbReference type="Proteomes" id="UP000234778">
    <property type="component" value="Unassembled WGS sequence"/>
</dbReference>
<feature type="transmembrane region" description="Helical" evidence="2">
    <location>
        <begin position="341"/>
        <end position="361"/>
    </location>
</feature>
<proteinExistence type="predicted"/>
<dbReference type="Gene3D" id="3.40.50.620">
    <property type="entry name" value="HUPs"/>
    <property type="match status" value="1"/>
</dbReference>
<dbReference type="GeneID" id="81708741"/>
<feature type="transmembrane region" description="Helical" evidence="2">
    <location>
        <begin position="37"/>
        <end position="57"/>
    </location>
</feature>
<keyword evidence="2" id="KW-1133">Transmembrane helix</keyword>
<dbReference type="Pfam" id="PF02698">
    <property type="entry name" value="DUF218"/>
    <property type="match status" value="1"/>
</dbReference>
<comment type="caution">
    <text evidence="4">The sequence shown here is derived from an EMBL/GenBank/DDBJ whole genome shotgun (WGS) entry which is preliminary data.</text>
</comment>
<dbReference type="PANTHER" id="PTHR30336">
    <property type="entry name" value="INNER MEMBRANE PROTEIN, PROBABLE PERMEASE"/>
    <property type="match status" value="1"/>
</dbReference>
<protein>
    <submittedName>
        <fullName evidence="4">YdcF family protein</fullName>
    </submittedName>
</protein>
<dbReference type="GO" id="GO:0000270">
    <property type="term" value="P:peptidoglycan metabolic process"/>
    <property type="evidence" value="ECO:0007669"/>
    <property type="project" value="TreeGrafter"/>
</dbReference>
<dbReference type="InterPro" id="IPR014729">
    <property type="entry name" value="Rossmann-like_a/b/a_fold"/>
</dbReference>
<dbReference type="InterPro" id="IPR051599">
    <property type="entry name" value="Cell_Envelope_Assoc"/>
</dbReference>
<organism evidence="4 5">
    <name type="scientific">Actinomyces urogenitalis</name>
    <dbReference type="NCBI Taxonomy" id="103621"/>
    <lineage>
        <taxon>Bacteria</taxon>
        <taxon>Bacillati</taxon>
        <taxon>Actinomycetota</taxon>
        <taxon>Actinomycetes</taxon>
        <taxon>Actinomycetales</taxon>
        <taxon>Actinomycetaceae</taxon>
        <taxon>Actinomyces</taxon>
    </lineage>
</organism>